<dbReference type="InterPro" id="IPR052920">
    <property type="entry name" value="DNA-binding_regulatory"/>
</dbReference>
<comment type="caution">
    <text evidence="2">The sequence shown here is derived from an EMBL/GenBank/DDBJ whole genome shotgun (WGS) entry which is preliminary data.</text>
</comment>
<organism evidence="2 3">
    <name type="scientific">Rubricoccus marinus</name>
    <dbReference type="NCBI Taxonomy" id="716817"/>
    <lineage>
        <taxon>Bacteria</taxon>
        <taxon>Pseudomonadati</taxon>
        <taxon>Rhodothermota</taxon>
        <taxon>Rhodothermia</taxon>
        <taxon>Rhodothermales</taxon>
        <taxon>Rubricoccaceae</taxon>
        <taxon>Rubricoccus</taxon>
    </lineage>
</organism>
<keyword evidence="3" id="KW-1185">Reference proteome</keyword>
<gene>
    <name evidence="2" type="ORF">BSZ36_16245</name>
</gene>
<dbReference type="FunCoup" id="A0A259U3J2">
    <property type="interactions" value="360"/>
</dbReference>
<dbReference type="EMBL" id="MQWB01000001">
    <property type="protein sequence ID" value="OZC04394.1"/>
    <property type="molecule type" value="Genomic_DNA"/>
</dbReference>
<dbReference type="InParanoid" id="A0A259U3J2"/>
<dbReference type="Gene3D" id="3.40.50.1820">
    <property type="entry name" value="alpha/beta hydrolase"/>
    <property type="match status" value="1"/>
</dbReference>
<dbReference type="OrthoDB" id="9777090at2"/>
<evidence type="ECO:0000313" key="3">
    <source>
        <dbReference type="Proteomes" id="UP000216446"/>
    </source>
</evidence>
<dbReference type="AlphaFoldDB" id="A0A259U3J2"/>
<feature type="domain" description="Serine aminopeptidase S33" evidence="1">
    <location>
        <begin position="75"/>
        <end position="167"/>
    </location>
</feature>
<dbReference type="SUPFAM" id="SSF53474">
    <property type="entry name" value="alpha/beta-Hydrolases"/>
    <property type="match status" value="1"/>
</dbReference>
<protein>
    <recommendedName>
        <fullName evidence="1">Serine aminopeptidase S33 domain-containing protein</fullName>
    </recommendedName>
</protein>
<proteinExistence type="predicted"/>
<dbReference type="Pfam" id="PF12146">
    <property type="entry name" value="Hydrolase_4"/>
    <property type="match status" value="1"/>
</dbReference>
<sequence length="294" mass="30795">MTRRAKVTSLIVGAALLVGISGVLALGSLLTAPVPREIGPPPADLGAETVGIPSASGADLAAWFVPADSSGEAGARGAVVLMHGVRADRRSLTERARLFRDAGYAVLLFDFQAHGESPGDQITFGWREQDDAIAAVAWMRQRLPGAPVAVVGQSMGGAAALYAGADLGADALVIESVYGSLAQATENRLTMRLGGIGRPLAPVLTSQVRLRLGVPLDSLAPEAAIRDANAPVLVASGTEDEHATPEEARRLYANAPEPKALWIASGAAHQDLYRFAPEAYREHVLGWLETTLER</sequence>
<accession>A0A259U3J2</accession>
<reference evidence="2 3" key="1">
    <citation type="submission" date="2016-11" db="EMBL/GenBank/DDBJ databases">
        <title>Study of marine rhodopsin-containing bacteria.</title>
        <authorList>
            <person name="Yoshizawa S."/>
            <person name="Kumagai Y."/>
            <person name="Kogure K."/>
        </authorList>
    </citation>
    <scope>NUCLEOTIDE SEQUENCE [LARGE SCALE GENOMIC DNA]</scope>
    <source>
        <strain evidence="2 3">SG-29</strain>
    </source>
</reference>
<dbReference type="RefSeq" id="WP_094550815.1">
    <property type="nucleotide sequence ID" value="NZ_MQWB01000001.1"/>
</dbReference>
<dbReference type="InterPro" id="IPR022742">
    <property type="entry name" value="Hydrolase_4"/>
</dbReference>
<dbReference type="Proteomes" id="UP000216446">
    <property type="component" value="Unassembled WGS sequence"/>
</dbReference>
<evidence type="ECO:0000259" key="1">
    <source>
        <dbReference type="Pfam" id="PF12146"/>
    </source>
</evidence>
<evidence type="ECO:0000313" key="2">
    <source>
        <dbReference type="EMBL" id="OZC04394.1"/>
    </source>
</evidence>
<dbReference type="PANTHER" id="PTHR43358">
    <property type="entry name" value="ALPHA/BETA-HYDROLASE"/>
    <property type="match status" value="1"/>
</dbReference>
<name>A0A259U3J2_9BACT</name>
<dbReference type="InterPro" id="IPR029058">
    <property type="entry name" value="AB_hydrolase_fold"/>
</dbReference>
<dbReference type="PANTHER" id="PTHR43358:SF4">
    <property type="entry name" value="ALPHA_BETA HYDROLASE FOLD-1 DOMAIN-CONTAINING PROTEIN"/>
    <property type="match status" value="1"/>
</dbReference>